<dbReference type="eggNOG" id="COG3170">
    <property type="taxonomic scope" value="Bacteria"/>
</dbReference>
<dbReference type="RefSeq" id="WP_044852054.1">
    <property type="nucleotide sequence ID" value="NZ_CP016174.1"/>
</dbReference>
<sequence>MFRKRKIEGEDTPRSRRVRALADQLDEARDVHRLSTDPMLGAVTADRFRASITRTMWVFLAIGLGFTTTGVHDFLAGDRPITDPLWWGAWLAEPALAGILVTLLRWEASMLSHGVTTNAKPVRYLKRLLLGATLVANVWAGLAPAHGEVSKGMVFFHLVIPLVVFLLAEVMPVIQQTCTRVREQALATAPAPTSGNTVRRTAASPPPMPAEIQAPRPPTSATFAKLPASIRTTVTSITETAHSAGRPVTAADLTARVNLPEAMLTTLVDELNASINHHPVTA</sequence>
<protein>
    <recommendedName>
        <fullName evidence="5">DUF2637 domain-containing protein</fullName>
    </recommendedName>
</protein>
<feature type="transmembrane region" description="Helical" evidence="2">
    <location>
        <begin position="57"/>
        <end position="75"/>
    </location>
</feature>
<keyword evidence="2" id="KW-1133">Transmembrane helix</keyword>
<dbReference type="Proteomes" id="UP000093695">
    <property type="component" value="Chromosome"/>
</dbReference>
<evidence type="ECO:0008006" key="5">
    <source>
        <dbReference type="Google" id="ProtNLM"/>
    </source>
</evidence>
<gene>
    <name evidence="3" type="ORF">SD37_31680</name>
</gene>
<organism evidence="3 4">
    <name type="scientific">Amycolatopsis orientalis</name>
    <name type="common">Nocardia orientalis</name>
    <dbReference type="NCBI Taxonomy" id="31958"/>
    <lineage>
        <taxon>Bacteria</taxon>
        <taxon>Bacillati</taxon>
        <taxon>Actinomycetota</taxon>
        <taxon>Actinomycetes</taxon>
        <taxon>Pseudonocardiales</taxon>
        <taxon>Pseudonocardiaceae</taxon>
        <taxon>Amycolatopsis</taxon>
    </lineage>
</organism>
<evidence type="ECO:0000313" key="3">
    <source>
        <dbReference type="EMBL" id="ANN19733.1"/>
    </source>
</evidence>
<evidence type="ECO:0000313" key="4">
    <source>
        <dbReference type="Proteomes" id="UP000093695"/>
    </source>
</evidence>
<keyword evidence="4" id="KW-1185">Reference proteome</keyword>
<keyword evidence="2" id="KW-0472">Membrane</keyword>
<feature type="transmembrane region" description="Helical" evidence="2">
    <location>
        <begin position="154"/>
        <end position="174"/>
    </location>
</feature>
<reference evidence="3 4" key="1">
    <citation type="journal article" date="2015" name="Genome Announc.">
        <title>Draft Genome Sequence of Norvancomycin-Producing Strain Amycolatopsis orientalis CPCC200066.</title>
        <authorList>
            <person name="Lei X."/>
            <person name="Yuan F."/>
            <person name="Shi Y."/>
            <person name="Li X."/>
            <person name="Wang L."/>
            <person name="Hong B."/>
        </authorList>
    </citation>
    <scope>NUCLEOTIDE SEQUENCE [LARGE SCALE GENOMIC DNA]</scope>
    <source>
        <strain evidence="3 4">B-37</strain>
    </source>
</reference>
<dbReference type="STRING" id="31958.SD37_31680"/>
<evidence type="ECO:0000256" key="2">
    <source>
        <dbReference type="SAM" id="Phobius"/>
    </source>
</evidence>
<evidence type="ECO:0000256" key="1">
    <source>
        <dbReference type="SAM" id="MobiDB-lite"/>
    </source>
</evidence>
<dbReference type="AlphaFoldDB" id="A0A193C5U1"/>
<feature type="transmembrane region" description="Helical" evidence="2">
    <location>
        <begin position="87"/>
        <end position="104"/>
    </location>
</feature>
<accession>A0A193C5U1</accession>
<name>A0A193C5U1_AMYOR</name>
<dbReference type="KEGG" id="aori:SD37_31680"/>
<feature type="region of interest" description="Disordered" evidence="1">
    <location>
        <begin position="188"/>
        <end position="218"/>
    </location>
</feature>
<proteinExistence type="predicted"/>
<feature type="transmembrane region" description="Helical" evidence="2">
    <location>
        <begin position="124"/>
        <end position="142"/>
    </location>
</feature>
<keyword evidence="2" id="KW-0812">Transmembrane</keyword>
<dbReference type="EMBL" id="CP016174">
    <property type="protein sequence ID" value="ANN19733.1"/>
    <property type="molecule type" value="Genomic_DNA"/>
</dbReference>